<keyword evidence="2" id="KW-1185">Reference proteome</keyword>
<gene>
    <name evidence="1" type="ORF">PUN28_018598</name>
</gene>
<evidence type="ECO:0000313" key="2">
    <source>
        <dbReference type="Proteomes" id="UP001430953"/>
    </source>
</evidence>
<name>A0AAW2EEM6_9HYME</name>
<proteinExistence type="predicted"/>
<sequence length="91" mass="10562">MKRFVLINLFNCGKKPAFLSRGSLYATFCARWEAHVSGAKRIDSRYCRRSFFPLRILIHVLAGRGRILCGKNRRLFSNLYFGLTRGEDAFE</sequence>
<dbReference type="EMBL" id="JADYXP020000023">
    <property type="protein sequence ID" value="KAL0102174.1"/>
    <property type="molecule type" value="Genomic_DNA"/>
</dbReference>
<organism evidence="1 2">
    <name type="scientific">Cardiocondyla obscurior</name>
    <dbReference type="NCBI Taxonomy" id="286306"/>
    <lineage>
        <taxon>Eukaryota</taxon>
        <taxon>Metazoa</taxon>
        <taxon>Ecdysozoa</taxon>
        <taxon>Arthropoda</taxon>
        <taxon>Hexapoda</taxon>
        <taxon>Insecta</taxon>
        <taxon>Pterygota</taxon>
        <taxon>Neoptera</taxon>
        <taxon>Endopterygota</taxon>
        <taxon>Hymenoptera</taxon>
        <taxon>Apocrita</taxon>
        <taxon>Aculeata</taxon>
        <taxon>Formicoidea</taxon>
        <taxon>Formicidae</taxon>
        <taxon>Myrmicinae</taxon>
        <taxon>Cardiocondyla</taxon>
    </lineage>
</organism>
<evidence type="ECO:0000313" key="1">
    <source>
        <dbReference type="EMBL" id="KAL0102174.1"/>
    </source>
</evidence>
<dbReference type="AlphaFoldDB" id="A0AAW2EEM6"/>
<dbReference type="Proteomes" id="UP001430953">
    <property type="component" value="Unassembled WGS sequence"/>
</dbReference>
<comment type="caution">
    <text evidence="1">The sequence shown here is derived from an EMBL/GenBank/DDBJ whole genome shotgun (WGS) entry which is preliminary data.</text>
</comment>
<accession>A0AAW2EEM6</accession>
<reference evidence="1 2" key="1">
    <citation type="submission" date="2023-03" db="EMBL/GenBank/DDBJ databases">
        <title>High recombination rates correlate with genetic variation in Cardiocondyla obscurior ants.</title>
        <authorList>
            <person name="Errbii M."/>
        </authorList>
    </citation>
    <scope>NUCLEOTIDE SEQUENCE [LARGE SCALE GENOMIC DNA]</scope>
    <source>
        <strain evidence="1">Alpha-2009</strain>
        <tissue evidence="1">Whole body</tissue>
    </source>
</reference>
<protein>
    <submittedName>
        <fullName evidence="1">Uncharacterized protein</fullName>
    </submittedName>
</protein>